<dbReference type="Pfam" id="PF00520">
    <property type="entry name" value="Ion_trans"/>
    <property type="match status" value="1"/>
</dbReference>
<evidence type="ECO:0000256" key="6">
    <source>
        <dbReference type="ARBA" id="ARBA00023136"/>
    </source>
</evidence>
<dbReference type="PANTHER" id="PTHR45743:SF2">
    <property type="entry name" value="POTASSIUM CHANNEL AKT1"/>
    <property type="match status" value="1"/>
</dbReference>
<keyword evidence="3" id="KW-0630">Potassium</keyword>
<keyword evidence="4" id="KW-0407">Ion channel</keyword>
<evidence type="ECO:0000256" key="3">
    <source>
        <dbReference type="ARBA" id="ARBA00022826"/>
    </source>
</evidence>
<dbReference type="SUPFAM" id="SSF51206">
    <property type="entry name" value="cAMP-binding domain-like"/>
    <property type="match status" value="1"/>
</dbReference>
<evidence type="ECO:0000256" key="9">
    <source>
        <dbReference type="SAM" id="SignalP"/>
    </source>
</evidence>
<feature type="transmembrane region" description="Helical" evidence="8">
    <location>
        <begin position="72"/>
        <end position="92"/>
    </location>
</feature>
<dbReference type="InterPro" id="IPR005821">
    <property type="entry name" value="Ion_trans_dom"/>
</dbReference>
<evidence type="ECO:0000259" key="10">
    <source>
        <dbReference type="Pfam" id="PF00520"/>
    </source>
</evidence>
<organism evidence="11 12">
    <name type="scientific">Dunaliella salina</name>
    <name type="common">Green alga</name>
    <name type="synonym">Protococcus salinus</name>
    <dbReference type="NCBI Taxonomy" id="3046"/>
    <lineage>
        <taxon>Eukaryota</taxon>
        <taxon>Viridiplantae</taxon>
        <taxon>Chlorophyta</taxon>
        <taxon>core chlorophytes</taxon>
        <taxon>Chlorophyceae</taxon>
        <taxon>CS clade</taxon>
        <taxon>Chlamydomonadales</taxon>
        <taxon>Dunaliellaceae</taxon>
        <taxon>Dunaliella</taxon>
    </lineage>
</organism>
<feature type="transmembrane region" description="Helical" evidence="8">
    <location>
        <begin position="215"/>
        <end position="234"/>
    </location>
</feature>
<dbReference type="Proteomes" id="UP000815325">
    <property type="component" value="Unassembled WGS sequence"/>
</dbReference>
<keyword evidence="4" id="KW-0406">Ion transport</keyword>
<evidence type="ECO:0000256" key="7">
    <source>
        <dbReference type="SAM" id="MobiDB-lite"/>
    </source>
</evidence>
<dbReference type="PANTHER" id="PTHR45743">
    <property type="entry name" value="POTASSIUM CHANNEL AKT1"/>
    <property type="match status" value="1"/>
</dbReference>
<dbReference type="InterPro" id="IPR014710">
    <property type="entry name" value="RmlC-like_jellyroll"/>
</dbReference>
<feature type="transmembrane region" description="Helical" evidence="8">
    <location>
        <begin position="139"/>
        <end position="162"/>
    </location>
</feature>
<comment type="caution">
    <text evidence="11">The sequence shown here is derived from an EMBL/GenBank/DDBJ whole genome shotgun (WGS) entry which is preliminary data.</text>
</comment>
<keyword evidence="2 8" id="KW-0812">Transmembrane</keyword>
<feature type="region of interest" description="Disordered" evidence="7">
    <location>
        <begin position="373"/>
        <end position="438"/>
    </location>
</feature>
<evidence type="ECO:0000256" key="8">
    <source>
        <dbReference type="SAM" id="Phobius"/>
    </source>
</evidence>
<keyword evidence="3" id="KW-0631">Potassium channel</keyword>
<evidence type="ECO:0000256" key="2">
    <source>
        <dbReference type="ARBA" id="ARBA00022692"/>
    </source>
</evidence>
<evidence type="ECO:0000256" key="1">
    <source>
        <dbReference type="ARBA" id="ARBA00004141"/>
    </source>
</evidence>
<keyword evidence="4" id="KW-0813">Transport</keyword>
<keyword evidence="12" id="KW-1185">Reference proteome</keyword>
<evidence type="ECO:0000256" key="5">
    <source>
        <dbReference type="ARBA" id="ARBA00022989"/>
    </source>
</evidence>
<keyword evidence="4" id="KW-0851">Voltage-gated channel</keyword>
<dbReference type="Gene3D" id="2.60.120.10">
    <property type="entry name" value="Jelly Rolls"/>
    <property type="match status" value="1"/>
</dbReference>
<keyword evidence="5 8" id="KW-1133">Transmembrane helix</keyword>
<keyword evidence="3" id="KW-0633">Potassium transport</keyword>
<dbReference type="Gene3D" id="1.10.287.630">
    <property type="entry name" value="Helix hairpin bin"/>
    <property type="match status" value="1"/>
</dbReference>
<sequence>MALLMAIIDPLHLAFAAADGLYPYDDFWAVMEYITIIIFGIDMALKFFIAYDDPEQGMVYEPKLIALNYFRFLFWVDLVTTLPIESIAIAGVGGNKSYNDRLCLFLGLIRWINLVRLYRVVGAFEFLNRKMMLGQVGLTLLRTVTVLFYVAHWMACVFYFIARVEGFTSGSWAGAVETMNEAEDWGRYFLALYFSFVILTGFGDNTFYDRNPVESCFVIGYLLVGVIMNAYILGSITTVMVADDEISHVFRERVESLNAFAKQKELPESLSELMREYLELLHHTETTSDELILHRYPPTLRKKVLRHLYLDLFRNCPPFRGCKTRFLDEVISMARMEVFNPGVLNEGDVVQELFVIAEGVVLGAKSMSSAAHERKAAKLRSKSSKSAKFGSMYGSGSMKPDQALGGKLEDSAQSFNGSVSMKRGPAMQGENKGSGSSHWEGASFFHDAERGSQSMNLGAQSMNPGTFSSSDGVLWADSKVNTYTAGQCFGHYSFFADGPSLQDYWTGSMARVLILNKPQLDELTERHPKQVKLMLSNLKQQVEEVRCRVW</sequence>
<protein>
    <submittedName>
        <fullName evidence="11">Cyclic nucleotide-binding-like protein</fullName>
    </submittedName>
</protein>
<feature type="transmembrane region" description="Helical" evidence="8">
    <location>
        <begin position="185"/>
        <end position="203"/>
    </location>
</feature>
<dbReference type="InterPro" id="IPR018490">
    <property type="entry name" value="cNMP-bd_dom_sf"/>
</dbReference>
<keyword evidence="9" id="KW-0732">Signal</keyword>
<dbReference type="SUPFAM" id="SSF81324">
    <property type="entry name" value="Voltage-gated potassium channels"/>
    <property type="match status" value="1"/>
</dbReference>
<feature type="transmembrane region" description="Helical" evidence="8">
    <location>
        <begin position="104"/>
        <end position="127"/>
    </location>
</feature>
<dbReference type="Gene3D" id="1.10.287.70">
    <property type="match status" value="1"/>
</dbReference>
<comment type="subcellular location">
    <subcellularLocation>
        <location evidence="1">Membrane</location>
        <topology evidence="1">Multi-pass membrane protein</topology>
    </subcellularLocation>
</comment>
<dbReference type="InterPro" id="IPR045319">
    <property type="entry name" value="KAT/AKT"/>
</dbReference>
<gene>
    <name evidence="11" type="ORF">DUNSADRAFT_17334</name>
</gene>
<evidence type="ECO:0000313" key="12">
    <source>
        <dbReference type="Proteomes" id="UP000815325"/>
    </source>
</evidence>
<feature type="domain" description="Ion transport" evidence="10">
    <location>
        <begin position="4"/>
        <end position="238"/>
    </location>
</feature>
<reference evidence="11" key="1">
    <citation type="submission" date="2017-08" db="EMBL/GenBank/DDBJ databases">
        <authorList>
            <person name="Polle J.E."/>
            <person name="Barry K."/>
            <person name="Cushman J."/>
            <person name="Schmutz J."/>
            <person name="Tran D."/>
            <person name="Hathwaick L.T."/>
            <person name="Yim W.C."/>
            <person name="Jenkins J."/>
            <person name="Mckie-Krisberg Z.M."/>
            <person name="Prochnik S."/>
            <person name="Lindquist E."/>
            <person name="Dockter R.B."/>
            <person name="Adam C."/>
            <person name="Molina H."/>
            <person name="Bunkerborg J."/>
            <person name="Jin E."/>
            <person name="Buchheim M."/>
            <person name="Magnuson J."/>
        </authorList>
    </citation>
    <scope>NUCLEOTIDE SEQUENCE</scope>
    <source>
        <strain evidence="11">CCAP 19/18</strain>
    </source>
</reference>
<evidence type="ECO:0000313" key="11">
    <source>
        <dbReference type="EMBL" id="KAF5828598.1"/>
    </source>
</evidence>
<keyword evidence="6 8" id="KW-0472">Membrane</keyword>
<accession>A0ABQ7G1W5</accession>
<name>A0ABQ7G1W5_DUNSA</name>
<proteinExistence type="predicted"/>
<feature type="signal peptide" evidence="9">
    <location>
        <begin position="1"/>
        <end position="16"/>
    </location>
</feature>
<evidence type="ECO:0000256" key="4">
    <source>
        <dbReference type="ARBA" id="ARBA00022882"/>
    </source>
</evidence>
<feature type="chain" id="PRO_5047008892" evidence="9">
    <location>
        <begin position="17"/>
        <end position="550"/>
    </location>
</feature>
<dbReference type="EMBL" id="MU070274">
    <property type="protein sequence ID" value="KAF5828598.1"/>
    <property type="molecule type" value="Genomic_DNA"/>
</dbReference>
<feature type="transmembrane region" description="Helical" evidence="8">
    <location>
        <begin position="28"/>
        <end position="51"/>
    </location>
</feature>